<feature type="region of interest" description="Disordered" evidence="10">
    <location>
        <begin position="120"/>
        <end position="166"/>
    </location>
</feature>
<dbReference type="CDD" id="cd04476">
    <property type="entry name" value="RPA1_DBD_C"/>
    <property type="match status" value="1"/>
</dbReference>
<dbReference type="Pfam" id="PF01336">
    <property type="entry name" value="tRNA_anti-codon"/>
    <property type="match status" value="1"/>
</dbReference>
<evidence type="ECO:0000313" key="15">
    <source>
        <dbReference type="EMBL" id="KAJ8043803.1"/>
    </source>
</evidence>
<keyword evidence="4 9" id="KW-0479">Metal-binding</keyword>
<feature type="domain" description="Replication protein A OB" evidence="14">
    <location>
        <begin position="310"/>
        <end position="407"/>
    </location>
</feature>
<dbReference type="GO" id="GO:0005634">
    <property type="term" value="C:nucleus"/>
    <property type="evidence" value="ECO:0007669"/>
    <property type="project" value="UniProtKB-SubCell"/>
</dbReference>
<reference evidence="15" key="1">
    <citation type="submission" date="2021-10" db="EMBL/GenBank/DDBJ databases">
        <title>Tropical sea cucumber genome reveals ecological adaptation and Cuvierian tubules defense mechanism.</title>
        <authorList>
            <person name="Chen T."/>
        </authorList>
    </citation>
    <scope>NUCLEOTIDE SEQUENCE</scope>
    <source>
        <strain evidence="15">Nanhai2018</strain>
        <tissue evidence="15">Muscle</tissue>
    </source>
</reference>
<dbReference type="InterPro" id="IPR013955">
    <property type="entry name" value="Rep_factor-A_C"/>
</dbReference>
<evidence type="ECO:0000256" key="7">
    <source>
        <dbReference type="ARBA" id="ARBA00023125"/>
    </source>
</evidence>
<dbReference type="FunFam" id="2.40.50.140:FF:000041">
    <property type="entry name" value="Replication protein A subunit"/>
    <property type="match status" value="1"/>
</dbReference>
<evidence type="ECO:0000256" key="3">
    <source>
        <dbReference type="ARBA" id="ARBA00022705"/>
    </source>
</evidence>
<feature type="domain" description="Replication factor A C-terminal" evidence="13">
    <location>
        <begin position="465"/>
        <end position="610"/>
    </location>
</feature>
<evidence type="ECO:0000313" key="16">
    <source>
        <dbReference type="Proteomes" id="UP001152320"/>
    </source>
</evidence>
<evidence type="ECO:0000256" key="10">
    <source>
        <dbReference type="SAM" id="MobiDB-lite"/>
    </source>
</evidence>
<evidence type="ECO:0000256" key="8">
    <source>
        <dbReference type="ARBA" id="ARBA00023242"/>
    </source>
</evidence>
<name>A0A9Q1CE46_HOLLE</name>
<proteinExistence type="inferred from homology"/>
<feature type="domain" description="Replication factor-A protein 1 N-terminal" evidence="12">
    <location>
        <begin position="5"/>
        <end position="104"/>
    </location>
</feature>
<keyword evidence="6 9" id="KW-0862">Zinc</keyword>
<dbReference type="Proteomes" id="UP001152320">
    <property type="component" value="Chromosome 4"/>
</dbReference>
<evidence type="ECO:0000256" key="1">
    <source>
        <dbReference type="ARBA" id="ARBA00004123"/>
    </source>
</evidence>
<evidence type="ECO:0000259" key="12">
    <source>
        <dbReference type="Pfam" id="PF04057"/>
    </source>
</evidence>
<dbReference type="SUPFAM" id="SSF50249">
    <property type="entry name" value="Nucleic acid-binding proteins"/>
    <property type="match status" value="4"/>
</dbReference>
<dbReference type="FunFam" id="2.40.50.140:FF:000064">
    <property type="entry name" value="Replication protein A subunit"/>
    <property type="match status" value="1"/>
</dbReference>
<keyword evidence="5 9" id="KW-0863">Zinc-finger</keyword>
<comment type="subunit">
    <text evidence="9">Component of the heterotrimeric canonical replication protein A complex (RPA).</text>
</comment>
<dbReference type="GO" id="GO:0006310">
    <property type="term" value="P:DNA recombination"/>
    <property type="evidence" value="ECO:0007669"/>
    <property type="project" value="InterPro"/>
</dbReference>
<accession>A0A9Q1CE46</accession>
<sequence>MASQLSVGAIAAIMEGDKRDKPVFQIVGCKKLQASSTSKPGDRYRLLLTDSIHNCSVMLATQLNPKVTSGYFHAKALIQMTNYTCTAIAPNKKVIVILDAEIVADAQSVGDKVIGNGKLYQGSSTSNQPIPQGTSRPMQGNDMNSPSSKQGFQSNIQSPVASSKGSYGGNFSRVGAGMNNNMGSPPKCQPIASLTPYQNRWTIKVRVTNKSDIRTWSNSRGEGKLFSMDLVDQSGEIRATAFKDQCDKFYDMVEKGKVYFLSKGTLKPANKQYTSIKNDYELTFNSETTMMPCEDEDSTIPNVQFDFRTISDLQDINPDSMVDIIGVAKSAGDVQTVTIRSSNREVAKRDVSVIDDSGKVVNLTLWGKEAEGFDASSNPVVAVKGARLSSFGGRSLSVLQSSIFQINPDIPRAHSLKGWYDSEGHQQEAQSISENRTMGGGGSTNWLTFQEVQQQNLGSGEKPDYFTTKATILFAKKENCMYMACPSEQCNKKVIENGDGTFRCEKCSKDYHEFQYRLLLQCNVADMTDNQWITCFQETAEAILGRKADMLGALRDQDEAEFNQIFQDAFFSDYIFRMRIKMETYNDEARMKCTCLSVQKLDPAEYAKKLINDIKTLAVS</sequence>
<feature type="domain" description="OB" evidence="11">
    <location>
        <begin position="201"/>
        <end position="282"/>
    </location>
</feature>
<keyword evidence="7 9" id="KW-0238">DNA-binding</keyword>
<dbReference type="PANTHER" id="PTHR47165:SF4">
    <property type="entry name" value="OS03G0429900 PROTEIN"/>
    <property type="match status" value="1"/>
</dbReference>
<dbReference type="Pfam" id="PF04057">
    <property type="entry name" value="Rep-A_N"/>
    <property type="match status" value="1"/>
</dbReference>
<dbReference type="EMBL" id="JAIZAY010000004">
    <property type="protein sequence ID" value="KAJ8043803.1"/>
    <property type="molecule type" value="Genomic_DNA"/>
</dbReference>
<comment type="subcellular location">
    <subcellularLocation>
        <location evidence="1 9">Nucleus</location>
    </subcellularLocation>
</comment>
<dbReference type="GO" id="GO:0006281">
    <property type="term" value="P:DNA repair"/>
    <property type="evidence" value="ECO:0007669"/>
    <property type="project" value="InterPro"/>
</dbReference>
<comment type="function">
    <text evidence="9">As part of the heterotrimeric replication protein A complex (RPA/RP-A), binds and stabilizes single-stranded DNA intermediates, that form during DNA replication or upon DNA stress. It prevents their reannealing and in parallel, recruits and activates different proteins and complexes involved in DNA metabolism. Thereby, it plays an essential role both in DNA replication and the cellular response to DNA damage.</text>
</comment>
<keyword evidence="3 9" id="KW-0235">DNA replication</keyword>
<keyword evidence="8 9" id="KW-0539">Nucleus</keyword>
<dbReference type="Pfam" id="PF08646">
    <property type="entry name" value="Rep_fac-A_C"/>
    <property type="match status" value="1"/>
</dbReference>
<dbReference type="InterPro" id="IPR047192">
    <property type="entry name" value="Euk_RPA1_DBD_C"/>
</dbReference>
<dbReference type="Gene3D" id="2.40.50.140">
    <property type="entry name" value="Nucleic acid-binding proteins"/>
    <property type="match status" value="4"/>
</dbReference>
<dbReference type="PANTHER" id="PTHR47165">
    <property type="entry name" value="OS03G0429900 PROTEIN"/>
    <property type="match status" value="1"/>
</dbReference>
<organism evidence="15 16">
    <name type="scientific">Holothuria leucospilota</name>
    <name type="common">Black long sea cucumber</name>
    <name type="synonym">Mertensiothuria leucospilota</name>
    <dbReference type="NCBI Taxonomy" id="206669"/>
    <lineage>
        <taxon>Eukaryota</taxon>
        <taxon>Metazoa</taxon>
        <taxon>Echinodermata</taxon>
        <taxon>Eleutherozoa</taxon>
        <taxon>Echinozoa</taxon>
        <taxon>Holothuroidea</taxon>
        <taxon>Aspidochirotacea</taxon>
        <taxon>Aspidochirotida</taxon>
        <taxon>Holothuriidae</taxon>
        <taxon>Holothuria</taxon>
    </lineage>
</organism>
<evidence type="ECO:0000256" key="9">
    <source>
        <dbReference type="RuleBase" id="RU364130"/>
    </source>
</evidence>
<evidence type="ECO:0000256" key="4">
    <source>
        <dbReference type="ARBA" id="ARBA00022723"/>
    </source>
</evidence>
<evidence type="ECO:0000256" key="6">
    <source>
        <dbReference type="ARBA" id="ARBA00022833"/>
    </source>
</evidence>
<dbReference type="FunFam" id="2.40.50.140:FF:000117">
    <property type="entry name" value="Replication protein A subunit"/>
    <property type="match status" value="1"/>
</dbReference>
<dbReference type="AlphaFoldDB" id="A0A9Q1CE46"/>
<dbReference type="OrthoDB" id="1751331at2759"/>
<dbReference type="CDD" id="cd04475">
    <property type="entry name" value="RPA1_DBD_B"/>
    <property type="match status" value="1"/>
</dbReference>
<evidence type="ECO:0000259" key="13">
    <source>
        <dbReference type="Pfam" id="PF08646"/>
    </source>
</evidence>
<keyword evidence="16" id="KW-1185">Reference proteome</keyword>
<gene>
    <name evidence="15" type="ORF">HOLleu_11070</name>
</gene>
<feature type="compositionally biased region" description="Polar residues" evidence="10">
    <location>
        <begin position="121"/>
        <end position="165"/>
    </location>
</feature>
<evidence type="ECO:0000256" key="5">
    <source>
        <dbReference type="ARBA" id="ARBA00022771"/>
    </source>
</evidence>
<dbReference type="Pfam" id="PF16900">
    <property type="entry name" value="REPA_OB_2"/>
    <property type="match status" value="1"/>
</dbReference>
<dbReference type="InterPro" id="IPR004365">
    <property type="entry name" value="NA-bd_OB_tRNA"/>
</dbReference>
<dbReference type="GO" id="GO:0006260">
    <property type="term" value="P:DNA replication"/>
    <property type="evidence" value="ECO:0007669"/>
    <property type="project" value="UniProtKB-KW"/>
</dbReference>
<protein>
    <recommendedName>
        <fullName evidence="9">Replication protein A subunit</fullName>
    </recommendedName>
</protein>
<evidence type="ECO:0000256" key="2">
    <source>
        <dbReference type="ARBA" id="ARBA00005690"/>
    </source>
</evidence>
<dbReference type="InterPro" id="IPR007199">
    <property type="entry name" value="Rep_factor-A_N"/>
</dbReference>
<dbReference type="NCBIfam" id="TIGR00617">
    <property type="entry name" value="rpa1"/>
    <property type="match status" value="1"/>
</dbReference>
<evidence type="ECO:0000259" key="11">
    <source>
        <dbReference type="Pfam" id="PF01336"/>
    </source>
</evidence>
<evidence type="ECO:0000259" key="14">
    <source>
        <dbReference type="Pfam" id="PF16900"/>
    </source>
</evidence>
<dbReference type="GO" id="GO:0003677">
    <property type="term" value="F:DNA binding"/>
    <property type="evidence" value="ECO:0007669"/>
    <property type="project" value="UniProtKB-KW"/>
</dbReference>
<dbReference type="GO" id="GO:0008270">
    <property type="term" value="F:zinc ion binding"/>
    <property type="evidence" value="ECO:0007669"/>
    <property type="project" value="UniProtKB-KW"/>
</dbReference>
<dbReference type="CDD" id="cd04477">
    <property type="entry name" value="RPA1N"/>
    <property type="match status" value="1"/>
</dbReference>
<dbReference type="InterPro" id="IPR012340">
    <property type="entry name" value="NA-bd_OB-fold"/>
</dbReference>
<dbReference type="CDD" id="cd04474">
    <property type="entry name" value="RPA1_DBD_A"/>
    <property type="match status" value="1"/>
</dbReference>
<dbReference type="FunFam" id="2.40.50.140:FF:000090">
    <property type="entry name" value="Replication protein A subunit"/>
    <property type="match status" value="1"/>
</dbReference>
<dbReference type="InterPro" id="IPR004591">
    <property type="entry name" value="Rfa1"/>
</dbReference>
<comment type="caution">
    <text evidence="15">The sequence shown here is derived from an EMBL/GenBank/DDBJ whole genome shotgun (WGS) entry which is preliminary data.</text>
</comment>
<comment type="similarity">
    <text evidence="2 9">Belongs to the replication factor A protein 1 family.</text>
</comment>
<dbReference type="InterPro" id="IPR031657">
    <property type="entry name" value="REPA_OB_2"/>
</dbReference>